<dbReference type="InterPro" id="IPR000835">
    <property type="entry name" value="HTH_MarR-typ"/>
</dbReference>
<dbReference type="PANTHER" id="PTHR33164">
    <property type="entry name" value="TRANSCRIPTIONAL REGULATOR, MARR FAMILY"/>
    <property type="match status" value="1"/>
</dbReference>
<protein>
    <submittedName>
        <fullName evidence="2">MarR family transcriptional regulator</fullName>
    </submittedName>
</protein>
<gene>
    <name evidence="2" type="ORF">AB0C36_06545</name>
</gene>
<dbReference type="InterPro" id="IPR036390">
    <property type="entry name" value="WH_DNA-bd_sf"/>
</dbReference>
<dbReference type="InterPro" id="IPR039422">
    <property type="entry name" value="MarR/SlyA-like"/>
</dbReference>
<dbReference type="Pfam" id="PF01047">
    <property type="entry name" value="MarR"/>
    <property type="match status" value="1"/>
</dbReference>
<evidence type="ECO:0000313" key="2">
    <source>
        <dbReference type="EMBL" id="MEU8133152.1"/>
    </source>
</evidence>
<name>A0ABV3DCK9_9ACTN</name>
<dbReference type="InterPro" id="IPR036388">
    <property type="entry name" value="WH-like_DNA-bd_sf"/>
</dbReference>
<proteinExistence type="predicted"/>
<keyword evidence="3" id="KW-1185">Reference proteome</keyword>
<dbReference type="PANTHER" id="PTHR33164:SF106">
    <property type="entry name" value="TRANSCRIPTIONAL REGULATORY PROTEIN"/>
    <property type="match status" value="1"/>
</dbReference>
<dbReference type="Gene3D" id="1.10.10.10">
    <property type="entry name" value="Winged helix-like DNA-binding domain superfamily/Winged helix DNA-binding domain"/>
    <property type="match status" value="1"/>
</dbReference>
<sequence length="165" mass="17718">MSSVVDGEGGRTPRGRKQATAAVKQGLRELSLQLGQLNRQVGSRLALKDVDLDCLDLVNTHGPVGPSALARLAGVHPATLTGILDRLERAGWVVRERDPADRRGTLVRALRDRNGELLELFAGMSASVEAICAEHDPAELALLAEFLRRTAEAGRHASAQLSERS</sequence>
<dbReference type="SUPFAM" id="SSF46785">
    <property type="entry name" value="Winged helix' DNA-binding domain"/>
    <property type="match status" value="1"/>
</dbReference>
<reference evidence="2 3" key="1">
    <citation type="submission" date="2024-06" db="EMBL/GenBank/DDBJ databases">
        <title>The Natural Products Discovery Center: Release of the First 8490 Sequenced Strains for Exploring Actinobacteria Biosynthetic Diversity.</title>
        <authorList>
            <person name="Kalkreuter E."/>
            <person name="Kautsar S.A."/>
            <person name="Yang D."/>
            <person name="Bader C.D."/>
            <person name="Teijaro C.N."/>
            <person name="Fluegel L."/>
            <person name="Davis C.M."/>
            <person name="Simpson J.R."/>
            <person name="Lauterbach L."/>
            <person name="Steele A.D."/>
            <person name="Gui C."/>
            <person name="Meng S."/>
            <person name="Li G."/>
            <person name="Viehrig K."/>
            <person name="Ye F."/>
            <person name="Su P."/>
            <person name="Kiefer A.F."/>
            <person name="Nichols A."/>
            <person name="Cepeda A.J."/>
            <person name="Yan W."/>
            <person name="Fan B."/>
            <person name="Jiang Y."/>
            <person name="Adhikari A."/>
            <person name="Zheng C.-J."/>
            <person name="Schuster L."/>
            <person name="Cowan T.M."/>
            <person name="Smanski M.J."/>
            <person name="Chevrette M.G."/>
            <person name="De Carvalho L.P.S."/>
            <person name="Shen B."/>
        </authorList>
    </citation>
    <scope>NUCLEOTIDE SEQUENCE [LARGE SCALE GENOMIC DNA]</scope>
    <source>
        <strain evidence="2 3">NPDC048946</strain>
    </source>
</reference>
<organism evidence="2 3">
    <name type="scientific">Streptodolium elevatio</name>
    <dbReference type="NCBI Taxonomy" id="3157996"/>
    <lineage>
        <taxon>Bacteria</taxon>
        <taxon>Bacillati</taxon>
        <taxon>Actinomycetota</taxon>
        <taxon>Actinomycetes</taxon>
        <taxon>Kitasatosporales</taxon>
        <taxon>Streptomycetaceae</taxon>
        <taxon>Streptodolium</taxon>
    </lineage>
</organism>
<accession>A0ABV3DCK9</accession>
<evidence type="ECO:0000259" key="1">
    <source>
        <dbReference type="PROSITE" id="PS50995"/>
    </source>
</evidence>
<evidence type="ECO:0000313" key="3">
    <source>
        <dbReference type="Proteomes" id="UP001551482"/>
    </source>
</evidence>
<dbReference type="Proteomes" id="UP001551482">
    <property type="component" value="Unassembled WGS sequence"/>
</dbReference>
<dbReference type="PROSITE" id="PS50995">
    <property type="entry name" value="HTH_MARR_2"/>
    <property type="match status" value="1"/>
</dbReference>
<feature type="domain" description="HTH marR-type" evidence="1">
    <location>
        <begin position="20"/>
        <end position="152"/>
    </location>
</feature>
<dbReference type="RefSeq" id="WP_358350148.1">
    <property type="nucleotide sequence ID" value="NZ_JBEZFP010000011.1"/>
</dbReference>
<dbReference type="SMART" id="SM00347">
    <property type="entry name" value="HTH_MARR"/>
    <property type="match status" value="1"/>
</dbReference>
<comment type="caution">
    <text evidence="2">The sequence shown here is derived from an EMBL/GenBank/DDBJ whole genome shotgun (WGS) entry which is preliminary data.</text>
</comment>
<dbReference type="EMBL" id="JBEZFP010000011">
    <property type="protein sequence ID" value="MEU8133152.1"/>
    <property type="molecule type" value="Genomic_DNA"/>
</dbReference>